<dbReference type="Proteomes" id="UP000295657">
    <property type="component" value="Unassembled WGS sequence"/>
</dbReference>
<accession>A0A4R6VCH6</accession>
<evidence type="ECO:0000256" key="1">
    <source>
        <dbReference type="ARBA" id="ARBA00004651"/>
    </source>
</evidence>
<feature type="transmembrane region" description="Helical" evidence="15">
    <location>
        <begin position="81"/>
        <end position="102"/>
    </location>
</feature>
<name>A0A4R6VCH6_9PAST</name>
<keyword evidence="7" id="KW-0862">Zinc</keyword>
<dbReference type="FunFam" id="1.20.1510.10:FF:000001">
    <property type="entry name" value="Ferrous-iron efflux pump FieF"/>
    <property type="match status" value="1"/>
</dbReference>
<dbReference type="InterPro" id="IPR058533">
    <property type="entry name" value="Cation_efflux_TM"/>
</dbReference>
<keyword evidence="7" id="KW-0864">Zinc transport</keyword>
<evidence type="ECO:0000259" key="16">
    <source>
        <dbReference type="Pfam" id="PF01545"/>
    </source>
</evidence>
<dbReference type="InterPro" id="IPR027469">
    <property type="entry name" value="Cation_efflux_TMD_sf"/>
</dbReference>
<proteinExistence type="inferred from homology"/>
<dbReference type="FunFam" id="3.30.70.1350:FF:000002">
    <property type="entry name" value="Ferrous-iron efflux pump FieF"/>
    <property type="match status" value="1"/>
</dbReference>
<dbReference type="InterPro" id="IPR027470">
    <property type="entry name" value="Cation_efflux_CTD"/>
</dbReference>
<feature type="transmembrane region" description="Helical" evidence="15">
    <location>
        <begin position="38"/>
        <end position="60"/>
    </location>
</feature>
<evidence type="ECO:0000256" key="6">
    <source>
        <dbReference type="ARBA" id="ARBA00022692"/>
    </source>
</evidence>
<evidence type="ECO:0000313" key="19">
    <source>
        <dbReference type="Proteomes" id="UP000295657"/>
    </source>
</evidence>
<evidence type="ECO:0000256" key="2">
    <source>
        <dbReference type="ARBA" id="ARBA00010212"/>
    </source>
</evidence>
<keyword evidence="19" id="KW-1185">Reference proteome</keyword>
<organism evidence="18 19">
    <name type="scientific">Mesocricetibacter intestinalis</name>
    <dbReference type="NCBI Taxonomy" id="1521930"/>
    <lineage>
        <taxon>Bacteria</taxon>
        <taxon>Pseudomonadati</taxon>
        <taxon>Pseudomonadota</taxon>
        <taxon>Gammaproteobacteria</taxon>
        <taxon>Pasteurellales</taxon>
        <taxon>Pasteurellaceae</taxon>
        <taxon>Mesocricetibacter</taxon>
    </lineage>
</organism>
<dbReference type="InterPro" id="IPR050291">
    <property type="entry name" value="CDF_Transporter"/>
</dbReference>
<keyword evidence="3" id="KW-0813">Transport</keyword>
<dbReference type="InterPro" id="IPR002524">
    <property type="entry name" value="Cation_efflux"/>
</dbReference>
<keyword evidence="4" id="KW-1003">Cell membrane</keyword>
<comment type="subcellular location">
    <subcellularLocation>
        <location evidence="1">Cell membrane</location>
        <topology evidence="1">Multi-pass membrane protein</topology>
    </subcellularLocation>
</comment>
<dbReference type="InterPro" id="IPR036837">
    <property type="entry name" value="Cation_efflux_CTD_sf"/>
</dbReference>
<dbReference type="OrthoDB" id="9806522at2"/>
<dbReference type="Pfam" id="PF01545">
    <property type="entry name" value="Cation_efflux"/>
    <property type="match status" value="1"/>
</dbReference>
<feature type="transmembrane region" description="Helical" evidence="15">
    <location>
        <begin position="182"/>
        <end position="199"/>
    </location>
</feature>
<dbReference type="GO" id="GO:0015093">
    <property type="term" value="F:ferrous iron transmembrane transporter activity"/>
    <property type="evidence" value="ECO:0007669"/>
    <property type="project" value="TreeGrafter"/>
</dbReference>
<dbReference type="SUPFAM" id="SSF160240">
    <property type="entry name" value="Cation efflux protein cytoplasmic domain-like"/>
    <property type="match status" value="1"/>
</dbReference>
<feature type="domain" description="Cation efflux protein cytoplasmic" evidence="17">
    <location>
        <begin position="210"/>
        <end position="286"/>
    </location>
</feature>
<evidence type="ECO:0000256" key="15">
    <source>
        <dbReference type="SAM" id="Phobius"/>
    </source>
</evidence>
<comment type="catalytic activity">
    <reaction evidence="10">
        <text>Fe(2+)(in) + H(+)(out) = Fe(2+)(out) + H(+)(in)</text>
        <dbReference type="Rhea" id="RHEA:29439"/>
        <dbReference type="ChEBI" id="CHEBI:15378"/>
        <dbReference type="ChEBI" id="CHEBI:29033"/>
    </reaction>
</comment>
<dbReference type="GO" id="GO:0015341">
    <property type="term" value="F:zinc efflux antiporter activity"/>
    <property type="evidence" value="ECO:0007669"/>
    <property type="project" value="TreeGrafter"/>
</dbReference>
<evidence type="ECO:0000256" key="8">
    <source>
        <dbReference type="ARBA" id="ARBA00022989"/>
    </source>
</evidence>
<keyword evidence="8 15" id="KW-1133">Transmembrane helix</keyword>
<reference evidence="18 19" key="1">
    <citation type="submission" date="2019-03" db="EMBL/GenBank/DDBJ databases">
        <title>Genomic Encyclopedia of Type Strains, Phase IV (KMG-IV): sequencing the most valuable type-strain genomes for metagenomic binning, comparative biology and taxonomic classification.</title>
        <authorList>
            <person name="Goeker M."/>
        </authorList>
    </citation>
    <scope>NUCLEOTIDE SEQUENCE [LARGE SCALE GENOMIC DNA]</scope>
    <source>
        <strain evidence="18 19">DSM 28403</strain>
    </source>
</reference>
<keyword evidence="6 15" id="KW-0812">Transmembrane</keyword>
<dbReference type="GO" id="GO:0015086">
    <property type="term" value="F:cadmium ion transmembrane transporter activity"/>
    <property type="evidence" value="ECO:0007669"/>
    <property type="project" value="TreeGrafter"/>
</dbReference>
<evidence type="ECO:0000256" key="5">
    <source>
        <dbReference type="ARBA" id="ARBA00022496"/>
    </source>
</evidence>
<feature type="transmembrane region" description="Helical" evidence="15">
    <location>
        <begin position="158"/>
        <end position="176"/>
    </location>
</feature>
<evidence type="ECO:0000256" key="3">
    <source>
        <dbReference type="ARBA" id="ARBA00022448"/>
    </source>
</evidence>
<feature type="transmembrane region" description="Helical" evidence="15">
    <location>
        <begin position="12"/>
        <end position="32"/>
    </location>
</feature>
<keyword evidence="5" id="KW-0410">Iron transport</keyword>
<evidence type="ECO:0000256" key="13">
    <source>
        <dbReference type="ARBA" id="ARBA00062926"/>
    </source>
</evidence>
<comment type="catalytic activity">
    <reaction evidence="12">
        <text>Cd(2+)(in) + H(+)(out) = Cd(2+)(out) + H(+)(in)</text>
        <dbReference type="Rhea" id="RHEA:28739"/>
        <dbReference type="ChEBI" id="CHEBI:15378"/>
        <dbReference type="ChEBI" id="CHEBI:48775"/>
    </reaction>
</comment>
<evidence type="ECO:0000256" key="14">
    <source>
        <dbReference type="ARBA" id="ARBA00072262"/>
    </source>
</evidence>
<feature type="transmembrane region" description="Helical" evidence="15">
    <location>
        <begin position="114"/>
        <end position="134"/>
    </location>
</feature>
<dbReference type="Gene3D" id="1.20.1510.10">
    <property type="entry name" value="Cation efflux protein transmembrane domain"/>
    <property type="match status" value="1"/>
</dbReference>
<evidence type="ECO:0000256" key="9">
    <source>
        <dbReference type="ARBA" id="ARBA00023136"/>
    </source>
</evidence>
<evidence type="ECO:0000256" key="11">
    <source>
        <dbReference type="ARBA" id="ARBA00047695"/>
    </source>
</evidence>
<dbReference type="PANTHER" id="PTHR43840">
    <property type="entry name" value="MITOCHONDRIAL METAL TRANSPORTER 1-RELATED"/>
    <property type="match status" value="1"/>
</dbReference>
<comment type="subunit">
    <text evidence="13">Homodimer. The subunits are held together in a parallel orientation through zinc binding at the interface of the cytoplasmic domains.</text>
</comment>
<dbReference type="NCBIfam" id="TIGR01297">
    <property type="entry name" value="CDF"/>
    <property type="match status" value="1"/>
</dbReference>
<keyword evidence="7" id="KW-0406">Ion transport</keyword>
<evidence type="ECO:0000256" key="10">
    <source>
        <dbReference type="ARBA" id="ARBA00035584"/>
    </source>
</evidence>
<dbReference type="Pfam" id="PF16916">
    <property type="entry name" value="ZT_dimer"/>
    <property type="match status" value="1"/>
</dbReference>
<feature type="domain" description="Cation efflux protein transmembrane" evidence="16">
    <location>
        <begin position="14"/>
        <end position="206"/>
    </location>
</feature>
<gene>
    <name evidence="18" type="ORF">EDC45_0196</name>
</gene>
<evidence type="ECO:0000256" key="7">
    <source>
        <dbReference type="ARBA" id="ARBA00022906"/>
    </source>
</evidence>
<evidence type="ECO:0000259" key="17">
    <source>
        <dbReference type="Pfam" id="PF16916"/>
    </source>
</evidence>
<keyword evidence="5" id="KW-0408">Iron</keyword>
<dbReference type="GO" id="GO:0006882">
    <property type="term" value="P:intracellular zinc ion homeostasis"/>
    <property type="evidence" value="ECO:0007669"/>
    <property type="project" value="TreeGrafter"/>
</dbReference>
<dbReference type="Gene3D" id="3.30.70.1350">
    <property type="entry name" value="Cation efflux protein, cytoplasmic domain"/>
    <property type="match status" value="1"/>
</dbReference>
<evidence type="ECO:0000256" key="4">
    <source>
        <dbReference type="ARBA" id="ARBA00022475"/>
    </source>
</evidence>
<comment type="similarity">
    <text evidence="2">Belongs to the cation diffusion facilitator (CDF) transporter (TC 2.A.4) family. FieF subfamily.</text>
</comment>
<protein>
    <recommendedName>
        <fullName evidence="14">Cation-efflux pump FieF</fullName>
    </recommendedName>
</protein>
<evidence type="ECO:0000313" key="18">
    <source>
        <dbReference type="EMBL" id="TDQ59546.1"/>
    </source>
</evidence>
<sequence length="307" mass="34138">MAVVYSRQVRKAALLAVFTACVLILAKGIAWWRTGSVSMLASITDSMLDLLASFMNMLILRFALMPADHNHSFGHGKAESLAALVQSAFISGSAIFLLLQGVHRLNAPQPLQDTALGIGVTVLAIVMTLMLLLYQGKVIRQTDSPAIKADRLHYRTDLLMNLAILLSLFLSLFGFIHADAFFAILIAFYILFSAVKMLFEAVQLLLDRALPEVEEALIARTILSDKRVLGFHDLRTRRSGAVRFIQFHLELDDHLSFLQAHEITDSVEQRLQQLFSQVDIVIHHEPTSVVIAEGNSEKQAQKPPIKI</sequence>
<dbReference type="EMBL" id="SNYQ01000001">
    <property type="protein sequence ID" value="TDQ59546.1"/>
    <property type="molecule type" value="Genomic_DNA"/>
</dbReference>
<dbReference type="GO" id="GO:0005886">
    <property type="term" value="C:plasma membrane"/>
    <property type="evidence" value="ECO:0007669"/>
    <property type="project" value="UniProtKB-SubCell"/>
</dbReference>
<dbReference type="SUPFAM" id="SSF161111">
    <property type="entry name" value="Cation efflux protein transmembrane domain-like"/>
    <property type="match status" value="1"/>
</dbReference>
<comment type="catalytic activity">
    <reaction evidence="11">
        <text>Zn(2+)(in) + H(+)(out) = Zn(2+)(out) + H(+)(in)</text>
        <dbReference type="Rhea" id="RHEA:28839"/>
        <dbReference type="ChEBI" id="CHEBI:15378"/>
        <dbReference type="ChEBI" id="CHEBI:29105"/>
    </reaction>
</comment>
<dbReference type="AlphaFoldDB" id="A0A4R6VCH6"/>
<dbReference type="RefSeq" id="WP_133542565.1">
    <property type="nucleotide sequence ID" value="NZ_SNYQ01000001.1"/>
</dbReference>
<dbReference type="PANTHER" id="PTHR43840:SF41">
    <property type="entry name" value="CATION-EFFLUX PUMP FIEF"/>
    <property type="match status" value="1"/>
</dbReference>
<comment type="caution">
    <text evidence="18">The sequence shown here is derived from an EMBL/GenBank/DDBJ whole genome shotgun (WGS) entry which is preliminary data.</text>
</comment>
<keyword evidence="9 15" id="KW-0472">Membrane</keyword>
<evidence type="ECO:0000256" key="12">
    <source>
        <dbReference type="ARBA" id="ARBA00050984"/>
    </source>
</evidence>